<evidence type="ECO:0000256" key="10">
    <source>
        <dbReference type="ARBA" id="ARBA00023239"/>
    </source>
</evidence>
<dbReference type="InterPro" id="IPR034683">
    <property type="entry name" value="IspD/TarI"/>
</dbReference>
<dbReference type="NCBIfam" id="NF006899">
    <property type="entry name" value="PRK09382.1"/>
    <property type="match status" value="1"/>
</dbReference>
<keyword evidence="9" id="KW-0414">Isoprene biosynthesis</keyword>
<evidence type="ECO:0000256" key="6">
    <source>
        <dbReference type="ARBA" id="ARBA00022679"/>
    </source>
</evidence>
<dbReference type="Pfam" id="PF01128">
    <property type="entry name" value="IspD"/>
    <property type="match status" value="1"/>
</dbReference>
<dbReference type="InterPro" id="IPR026596">
    <property type="entry name" value="IspD/F"/>
</dbReference>
<comment type="similarity">
    <text evidence="5">Belongs to the IspD/TarI cytidylyltransferase family. IspD subfamily.</text>
</comment>
<keyword evidence="6" id="KW-0808">Transferase</keyword>
<keyword evidence="10" id="KW-0456">Lyase</keyword>
<comment type="pathway">
    <text evidence="3">Isoprenoid biosynthesis; isopentenyl diphosphate biosynthesis via DXP pathway; isopentenyl diphosphate from 1-deoxy-D-xylulose 5-phosphate: step 4/6.</text>
</comment>
<feature type="domain" description="2-C-methyl-D-erythritol 2,4-cyclodiphosphate synthase" evidence="12">
    <location>
        <begin position="258"/>
        <end position="411"/>
    </location>
</feature>
<dbReference type="InterPro" id="IPR018294">
    <property type="entry name" value="ISPD_synthase_CS"/>
</dbReference>
<dbReference type="InterPro" id="IPR036571">
    <property type="entry name" value="MECDP_synthase_sf"/>
</dbReference>
<keyword evidence="7" id="KW-0548">Nucleotidyltransferase</keyword>
<name>A0ABR4JJR2_9EURO</name>
<evidence type="ECO:0000256" key="1">
    <source>
        <dbReference type="ARBA" id="ARBA00000200"/>
    </source>
</evidence>
<dbReference type="PROSITE" id="PS01350">
    <property type="entry name" value="ISPF"/>
    <property type="match status" value="1"/>
</dbReference>
<dbReference type="EMBL" id="JBFXLU010000128">
    <property type="protein sequence ID" value="KAL2839819.1"/>
    <property type="molecule type" value="Genomic_DNA"/>
</dbReference>
<keyword evidence="11" id="KW-0511">Multifunctional enzyme</keyword>
<organism evidence="13 14">
    <name type="scientific">Aspergillus pseudoustus</name>
    <dbReference type="NCBI Taxonomy" id="1810923"/>
    <lineage>
        <taxon>Eukaryota</taxon>
        <taxon>Fungi</taxon>
        <taxon>Dikarya</taxon>
        <taxon>Ascomycota</taxon>
        <taxon>Pezizomycotina</taxon>
        <taxon>Eurotiomycetes</taxon>
        <taxon>Eurotiomycetidae</taxon>
        <taxon>Eurotiales</taxon>
        <taxon>Aspergillaceae</taxon>
        <taxon>Aspergillus</taxon>
        <taxon>Aspergillus subgen. Nidulantes</taxon>
    </lineage>
</organism>
<dbReference type="InterPro" id="IPR020555">
    <property type="entry name" value="MECDP_synthase_CS"/>
</dbReference>
<evidence type="ECO:0000313" key="13">
    <source>
        <dbReference type="EMBL" id="KAL2839819.1"/>
    </source>
</evidence>
<evidence type="ECO:0000313" key="14">
    <source>
        <dbReference type="Proteomes" id="UP001610446"/>
    </source>
</evidence>
<dbReference type="NCBIfam" id="TIGR00453">
    <property type="entry name" value="ispD"/>
    <property type="match status" value="1"/>
</dbReference>
<comment type="cofactor">
    <cofactor evidence="2">
        <name>a divalent metal cation</name>
        <dbReference type="ChEBI" id="CHEBI:60240"/>
    </cofactor>
</comment>
<dbReference type="HAMAP" id="MF_01520">
    <property type="entry name" value="IspDF"/>
    <property type="match status" value="1"/>
</dbReference>
<evidence type="ECO:0000259" key="12">
    <source>
        <dbReference type="Pfam" id="PF02542"/>
    </source>
</evidence>
<dbReference type="Proteomes" id="UP001610446">
    <property type="component" value="Unassembled WGS sequence"/>
</dbReference>
<comment type="catalytic activity">
    <reaction evidence="1">
        <text>4-CDP-2-C-methyl-D-erythritol 2-phosphate = 2-C-methyl-D-erythritol 2,4-cyclic diphosphate + CMP</text>
        <dbReference type="Rhea" id="RHEA:23864"/>
        <dbReference type="ChEBI" id="CHEBI:57919"/>
        <dbReference type="ChEBI" id="CHEBI:58483"/>
        <dbReference type="ChEBI" id="CHEBI:60377"/>
        <dbReference type="EC" id="4.6.1.12"/>
    </reaction>
</comment>
<accession>A0ABR4JJR2</accession>
<dbReference type="Pfam" id="PF02542">
    <property type="entry name" value="YgbB"/>
    <property type="match status" value="1"/>
</dbReference>
<gene>
    <name evidence="13" type="ORF">BJY01DRAFT_236974</name>
</gene>
<dbReference type="HAMAP" id="MF_00107">
    <property type="entry name" value="IspF"/>
    <property type="match status" value="1"/>
</dbReference>
<dbReference type="SUPFAM" id="SSF69765">
    <property type="entry name" value="IpsF-like"/>
    <property type="match status" value="1"/>
</dbReference>
<evidence type="ECO:0000256" key="11">
    <source>
        <dbReference type="ARBA" id="ARBA00023268"/>
    </source>
</evidence>
<dbReference type="SUPFAM" id="SSF53448">
    <property type="entry name" value="Nucleotide-diphospho-sugar transferases"/>
    <property type="match status" value="1"/>
</dbReference>
<dbReference type="CDD" id="cd00554">
    <property type="entry name" value="MECDP_synthase"/>
    <property type="match status" value="1"/>
</dbReference>
<comment type="caution">
    <text evidence="13">The sequence shown here is derived from an EMBL/GenBank/DDBJ whole genome shotgun (WGS) entry which is preliminary data.</text>
</comment>
<evidence type="ECO:0000256" key="7">
    <source>
        <dbReference type="ARBA" id="ARBA00022695"/>
    </source>
</evidence>
<reference evidence="13 14" key="1">
    <citation type="submission" date="2024-07" db="EMBL/GenBank/DDBJ databases">
        <title>Section-level genome sequencing and comparative genomics of Aspergillus sections Usti and Cavernicolus.</title>
        <authorList>
            <consortium name="Lawrence Berkeley National Laboratory"/>
            <person name="Nybo J.L."/>
            <person name="Vesth T.C."/>
            <person name="Theobald S."/>
            <person name="Frisvad J.C."/>
            <person name="Larsen T.O."/>
            <person name="Kjaerboelling I."/>
            <person name="Rothschild-Mancinelli K."/>
            <person name="Lyhne E.K."/>
            <person name="Kogle M.E."/>
            <person name="Barry K."/>
            <person name="Clum A."/>
            <person name="Na H."/>
            <person name="Ledsgaard L."/>
            <person name="Lin J."/>
            <person name="Lipzen A."/>
            <person name="Kuo A."/>
            <person name="Riley R."/>
            <person name="Mondo S."/>
            <person name="Labutti K."/>
            <person name="Haridas S."/>
            <person name="Pangalinan J."/>
            <person name="Salamov A.A."/>
            <person name="Simmons B.A."/>
            <person name="Magnuson J.K."/>
            <person name="Chen J."/>
            <person name="Drula E."/>
            <person name="Henrissat B."/>
            <person name="Wiebenga A."/>
            <person name="Lubbers R.J."/>
            <person name="Gomes A.C."/>
            <person name="Makela M.R."/>
            <person name="Stajich J."/>
            <person name="Grigoriev I.V."/>
            <person name="Mortensen U.H."/>
            <person name="De Vries R.P."/>
            <person name="Baker S.E."/>
            <person name="Andersen M.R."/>
        </authorList>
    </citation>
    <scope>NUCLEOTIDE SEQUENCE [LARGE SCALE GENOMIC DNA]</scope>
    <source>
        <strain evidence="13 14">CBS 123904</strain>
    </source>
</reference>
<evidence type="ECO:0000256" key="4">
    <source>
        <dbReference type="ARBA" id="ARBA00004787"/>
    </source>
</evidence>
<keyword evidence="14" id="KW-1185">Reference proteome</keyword>
<keyword evidence="8" id="KW-0479">Metal-binding</keyword>
<dbReference type="PANTHER" id="PTHR43181:SF1">
    <property type="entry name" value="2-C-METHYL-D-ERYTHRITOL 2,4-CYCLODIPHOSPHATE SYNTHASE, CHLOROPLASTIC"/>
    <property type="match status" value="1"/>
</dbReference>
<evidence type="ECO:0000256" key="2">
    <source>
        <dbReference type="ARBA" id="ARBA00001968"/>
    </source>
</evidence>
<dbReference type="InterPro" id="IPR001228">
    <property type="entry name" value="IspD"/>
</dbReference>
<dbReference type="CDD" id="cd02516">
    <property type="entry name" value="CDP-ME_synthetase"/>
    <property type="match status" value="1"/>
</dbReference>
<dbReference type="NCBIfam" id="TIGR00151">
    <property type="entry name" value="ispF"/>
    <property type="match status" value="1"/>
</dbReference>
<evidence type="ECO:0000256" key="9">
    <source>
        <dbReference type="ARBA" id="ARBA00023229"/>
    </source>
</evidence>
<dbReference type="PANTHER" id="PTHR43181">
    <property type="entry name" value="2-C-METHYL-D-ERYTHRITOL 2,4-CYCLODIPHOSPHATE SYNTHASE, CHLOROPLASTIC"/>
    <property type="match status" value="1"/>
</dbReference>
<dbReference type="InterPro" id="IPR029044">
    <property type="entry name" value="Nucleotide-diphossugar_trans"/>
</dbReference>
<dbReference type="Gene3D" id="3.30.1330.50">
    <property type="entry name" value="2-C-methyl-D-erythritol 2,4-cyclodiphosphate synthase"/>
    <property type="match status" value="1"/>
</dbReference>
<sequence length="421" mass="45558">MASLFVDQDQDPEHPTFGIVIPAAGRGRRAGNSLKVYHEIGGETVISRVIKAFRAWDTASPIVIVHHADDMALLERAILKRDENTYCTVGRGTRQASVLQGLRFLTTLKAPPSHVLIHDAARPFISRHLLQNILNGLIKEPQIGLIPAIPVSDTLKFANSNHVITHTVSRQGLYRAQTPQAFPLSTILDVHEDVASTSEGATEYTDDASLFEHAGLPVRFIPGDEQNMKLTYPSDFDEADRVFGANTRPPAISSVPDIRVGHGYDTHRLVPGTEIVLCGIKIPHEFSLLGHSDADVGMHALTNALLGAIGADDIGSHFPPSDSKWKDVPSALFVQHARDIVAKAGGTITHCDITLVCETPRVSPHRGAMKNSVARLLGMNTERVAIKSGTNEKAGFVGRTEGIVAFATATVVFPFQPNQSI</sequence>
<evidence type="ECO:0000256" key="8">
    <source>
        <dbReference type="ARBA" id="ARBA00022723"/>
    </source>
</evidence>
<protein>
    <submittedName>
        <fullName evidence="13">YgbB family-domain-containing protein</fullName>
    </submittedName>
</protein>
<dbReference type="Gene3D" id="3.90.550.10">
    <property type="entry name" value="Spore Coat Polysaccharide Biosynthesis Protein SpsA, Chain A"/>
    <property type="match status" value="1"/>
</dbReference>
<dbReference type="PROSITE" id="PS01295">
    <property type="entry name" value="ISPD"/>
    <property type="match status" value="1"/>
</dbReference>
<evidence type="ECO:0000256" key="5">
    <source>
        <dbReference type="ARBA" id="ARBA00009789"/>
    </source>
</evidence>
<comment type="pathway">
    <text evidence="4">Isoprenoid biosynthesis; isopentenyl diphosphate biosynthesis via DXP pathway; isopentenyl diphosphate from 1-deoxy-D-xylulose 5-phosphate: step 2/6.</text>
</comment>
<dbReference type="InterPro" id="IPR003526">
    <property type="entry name" value="MECDP_synthase"/>
</dbReference>
<evidence type="ECO:0000256" key="3">
    <source>
        <dbReference type="ARBA" id="ARBA00004709"/>
    </source>
</evidence>
<proteinExistence type="inferred from homology"/>